<dbReference type="InterPro" id="IPR018927">
    <property type="entry name" value="Pilus_synth_Q_C"/>
</dbReference>
<dbReference type="Gene3D" id="3.55.50.70">
    <property type="match status" value="1"/>
</dbReference>
<dbReference type="Pfam" id="PF10671">
    <property type="entry name" value="TcpQ"/>
    <property type="match status" value="1"/>
</dbReference>
<sequence length="328" mass="36282">MQNLRKNIPAFLTTKETKGFDMRTEKIIMVSLVANALLACSSPPKLNEPEGDWISFEPVVSQSSIAQQSTNTLYSSSNLLVNNMSPAPQSMAAVPAKQLDYSKVIFVMFDGKNVPLYKAVRDVVPASLMVKLSPDVAQNFRGNVSWIGNDQWPYVLRKMLTSAGLDADINDSRKEVVVKYAKPSAPLSGKPLVDKPALPGTPDKGSNVIHPPLVPVVTLAPAQSVTDKPKLLIKPVPVLKVWKIDKGTSLKNGFDLWVSKEKCPVGNGKWNIRWNTDTDYPIDYPLSFTSKNFEDATSQLFNLYRKAQAPLYVSGYRNQCLIVISDRK</sequence>
<dbReference type="PATRIC" id="fig|1389415.4.peg.210"/>
<organism evidence="2 3">
    <name type="scientific">Photorhabdus temperata J3</name>
    <dbReference type="NCBI Taxonomy" id="1389415"/>
    <lineage>
        <taxon>Bacteria</taxon>
        <taxon>Pseudomonadati</taxon>
        <taxon>Pseudomonadota</taxon>
        <taxon>Gammaproteobacteria</taxon>
        <taxon>Enterobacterales</taxon>
        <taxon>Morganellaceae</taxon>
        <taxon>Photorhabdus</taxon>
    </lineage>
</organism>
<reference evidence="2 3" key="1">
    <citation type="submission" date="2013-10" db="EMBL/GenBank/DDBJ databases">
        <title>Whole Genome Shotgun Sequence of Photorhabdus temperata J3.</title>
        <authorList>
            <person name="Park G.-S."/>
            <person name="Hong S.-J."/>
            <person name="Shin J.-H."/>
        </authorList>
    </citation>
    <scope>NUCLEOTIDE SEQUENCE [LARGE SCALE GENOMIC DNA]</scope>
    <source>
        <strain evidence="2 3">J3</strain>
    </source>
</reference>
<dbReference type="EMBL" id="AXDT01000012">
    <property type="protein sequence ID" value="ERT14892.1"/>
    <property type="molecule type" value="Genomic_DNA"/>
</dbReference>
<feature type="domain" description="Toxin co-regulated pilus biosynthesis protein Q C-terminal" evidence="1">
    <location>
        <begin position="241"/>
        <end position="326"/>
    </location>
</feature>
<proteinExistence type="predicted"/>
<evidence type="ECO:0000313" key="3">
    <source>
        <dbReference type="Proteomes" id="UP000017133"/>
    </source>
</evidence>
<keyword evidence="3" id="KW-1185">Reference proteome</keyword>
<gene>
    <name evidence="2" type="ORF">O185_01120</name>
</gene>
<accession>U7R640</accession>
<evidence type="ECO:0000313" key="2">
    <source>
        <dbReference type="EMBL" id="ERT14892.1"/>
    </source>
</evidence>
<comment type="caution">
    <text evidence="2">The sequence shown here is derived from an EMBL/GenBank/DDBJ whole genome shotgun (WGS) entry which is preliminary data.</text>
</comment>
<dbReference type="Proteomes" id="UP000017133">
    <property type="component" value="Unassembled WGS sequence"/>
</dbReference>
<evidence type="ECO:0000259" key="1">
    <source>
        <dbReference type="Pfam" id="PF10671"/>
    </source>
</evidence>
<name>U7R640_PHOTE</name>
<protein>
    <recommendedName>
        <fullName evidence="1">Toxin co-regulated pilus biosynthesis protein Q C-terminal domain-containing protein</fullName>
    </recommendedName>
</protein>
<dbReference type="AlphaFoldDB" id="U7R640"/>